<feature type="transmembrane region" description="Helical" evidence="6">
    <location>
        <begin position="7"/>
        <end position="26"/>
    </location>
</feature>
<organism evidence="7 8">
    <name type="scientific">Streptococcus viridans</name>
    <dbReference type="NCBI Taxonomy" id="78535"/>
    <lineage>
        <taxon>Bacteria</taxon>
        <taxon>Bacillati</taxon>
        <taxon>Bacillota</taxon>
        <taxon>Bacilli</taxon>
        <taxon>Lactobacillales</taxon>
        <taxon>Streptococcaceae</taxon>
        <taxon>Streptococcus</taxon>
    </lineage>
</organism>
<comment type="subcellular location">
    <subcellularLocation>
        <location evidence="1">Cell membrane</location>
        <topology evidence="1">Multi-pass membrane protein</topology>
    </subcellularLocation>
</comment>
<name>A0A447Z5F8_9STRE</name>
<keyword evidence="5 6" id="KW-0472">Membrane</keyword>
<evidence type="ECO:0000313" key="8">
    <source>
        <dbReference type="Proteomes" id="UP000270025"/>
    </source>
</evidence>
<keyword evidence="4 6" id="KW-1133">Transmembrane helix</keyword>
<feature type="transmembrane region" description="Helical" evidence="6">
    <location>
        <begin position="215"/>
        <end position="233"/>
    </location>
</feature>
<keyword evidence="2" id="KW-1003">Cell membrane</keyword>
<dbReference type="PANTHER" id="PTHR47089">
    <property type="entry name" value="ABC TRANSPORTER, PERMEASE PROTEIN"/>
    <property type="match status" value="1"/>
</dbReference>
<evidence type="ECO:0000256" key="6">
    <source>
        <dbReference type="SAM" id="Phobius"/>
    </source>
</evidence>
<reference evidence="7 8" key="1">
    <citation type="submission" date="2018-12" db="EMBL/GenBank/DDBJ databases">
        <authorList>
            <consortium name="Pathogen Informatics"/>
        </authorList>
    </citation>
    <scope>NUCLEOTIDE SEQUENCE [LARGE SCALE GENOMIC DNA]</scope>
    <source>
        <strain evidence="7 8">NCTC3166</strain>
    </source>
</reference>
<dbReference type="GO" id="GO:0022857">
    <property type="term" value="F:transmembrane transporter activity"/>
    <property type="evidence" value="ECO:0007669"/>
    <property type="project" value="InterPro"/>
</dbReference>
<evidence type="ECO:0000313" key="7">
    <source>
        <dbReference type="EMBL" id="VED67451.1"/>
    </source>
</evidence>
<feature type="transmembrane region" description="Helical" evidence="6">
    <location>
        <begin position="71"/>
        <end position="93"/>
    </location>
</feature>
<accession>A0A447Z5F8</accession>
<feature type="transmembrane region" description="Helical" evidence="6">
    <location>
        <begin position="240"/>
        <end position="260"/>
    </location>
</feature>
<feature type="transmembrane region" description="Helical" evidence="6">
    <location>
        <begin position="427"/>
        <end position="447"/>
    </location>
</feature>
<evidence type="ECO:0000256" key="1">
    <source>
        <dbReference type="ARBA" id="ARBA00004651"/>
    </source>
</evidence>
<dbReference type="Proteomes" id="UP000270025">
    <property type="component" value="Chromosome"/>
</dbReference>
<dbReference type="EMBL" id="LR134266">
    <property type="protein sequence ID" value="VED67451.1"/>
    <property type="molecule type" value="Genomic_DNA"/>
</dbReference>
<dbReference type="AlphaFoldDB" id="A0A447Z5F8"/>
<proteinExistence type="predicted"/>
<feature type="transmembrane region" description="Helical" evidence="6">
    <location>
        <begin position="480"/>
        <end position="498"/>
    </location>
</feature>
<dbReference type="KEGG" id="svf:NCTC3166_01275"/>
<gene>
    <name evidence="7" type="primary">mglC</name>
    <name evidence="7" type="ORF">NCTC3166_01275</name>
</gene>
<feature type="transmembrane region" description="Helical" evidence="6">
    <location>
        <begin position="266"/>
        <end position="286"/>
    </location>
</feature>
<feature type="transmembrane region" description="Helical" evidence="6">
    <location>
        <begin position="353"/>
        <end position="371"/>
    </location>
</feature>
<feature type="transmembrane region" description="Helical" evidence="6">
    <location>
        <begin position="401"/>
        <end position="421"/>
    </location>
</feature>
<dbReference type="PANTHER" id="PTHR47089:SF1">
    <property type="entry name" value="GUANOSINE ABC TRANSPORTER PERMEASE PROTEIN NUPP"/>
    <property type="match status" value="1"/>
</dbReference>
<feature type="transmembrane region" description="Helical" evidence="6">
    <location>
        <begin position="46"/>
        <end position="64"/>
    </location>
</feature>
<keyword evidence="8" id="KW-1185">Reference proteome</keyword>
<keyword evidence="3 6" id="KW-0812">Transmembrane</keyword>
<feature type="transmembrane region" description="Helical" evidence="6">
    <location>
        <begin position="113"/>
        <end position="135"/>
    </location>
</feature>
<evidence type="ECO:0000256" key="4">
    <source>
        <dbReference type="ARBA" id="ARBA00022989"/>
    </source>
</evidence>
<sequence length="512" mass="54899">MSKKSLFIFIASILSAIAPFLEWGGVTLGKSGHFGFVGISSGYGKIILTFSIITILLAFLSYYLTNKKRLIDLAILILSTVSIVISLITMFTLNDVLELVNQLKPLGVSASVGIGLILSLASSLIVFGICLSSILSKEETDGENIPKRFSFPKIPDKYLPKVPKKYVPIVIPLVSTFLGILLGAIIMWIFGFDALWGYEELFRTAFGSIKNVGEIFRTMGPLILIALGFAVASRAGFFNVGLPGQALAGWIAAVWFALSFPNIPRILMIPLTVLVAAIAGGVIGLIPGLLRAFLGTSEVIVTIMMNYIVLFAGNEIIRNFPKKFMANTESTITVSKNASYKLSFLTELTKSRMNIGIFIALIAVAVVWFIIKKTTLGFEIRSVGLNPNASDYAGMSAKRTIILSMVISGALCGIGGAVEGIGTFQNVYVQAGSLAIGFNGMAVALLASNSPIGIVFAAFLLGTLQTGAPGMTTATIPPEFVNIVTASIIFFVSAHYIIEKFIRIKEQMKGVE</sequence>
<dbReference type="Pfam" id="PF02653">
    <property type="entry name" value="BPD_transp_2"/>
    <property type="match status" value="1"/>
</dbReference>
<evidence type="ECO:0000256" key="2">
    <source>
        <dbReference type="ARBA" id="ARBA00022475"/>
    </source>
</evidence>
<evidence type="ECO:0000256" key="3">
    <source>
        <dbReference type="ARBA" id="ARBA00022692"/>
    </source>
</evidence>
<feature type="transmembrane region" description="Helical" evidence="6">
    <location>
        <begin position="166"/>
        <end position="190"/>
    </location>
</feature>
<dbReference type="InterPro" id="IPR001851">
    <property type="entry name" value="ABC_transp_permease"/>
</dbReference>
<dbReference type="CDD" id="cd06580">
    <property type="entry name" value="TM_PBP1_transp_TpRbsC_like"/>
    <property type="match status" value="1"/>
</dbReference>
<dbReference type="GO" id="GO:0005886">
    <property type="term" value="C:plasma membrane"/>
    <property type="evidence" value="ECO:0007669"/>
    <property type="project" value="UniProtKB-SubCell"/>
</dbReference>
<evidence type="ECO:0000256" key="5">
    <source>
        <dbReference type="ARBA" id="ARBA00023136"/>
    </source>
</evidence>
<protein>
    <submittedName>
        <fullName evidence="7">Sugar ABC transporter permease</fullName>
    </submittedName>
</protein>